<keyword evidence="2" id="KW-0808">Transferase</keyword>
<dbReference type="RefSeq" id="WP_231318101.1">
    <property type="nucleotide sequence ID" value="NZ_CP088156.1"/>
</dbReference>
<evidence type="ECO:0000256" key="4">
    <source>
        <dbReference type="ARBA" id="ARBA00022803"/>
    </source>
</evidence>
<evidence type="ECO:0000256" key="3">
    <source>
        <dbReference type="ARBA" id="ARBA00022737"/>
    </source>
</evidence>
<protein>
    <submittedName>
        <fullName evidence="6">UDP-N-acetylglucosamine-peptide N-acetylglucosaminyltransferase</fullName>
    </submittedName>
</protein>
<gene>
    <name evidence="6" type="ORF">LQG66_23810</name>
</gene>
<sequence length="453" mass="49453">MRSLGRDRNMCAWDDFAQSSTDARLSLAQAQSGQIPPFLLLSVPGMSAGQHRICSELWTRDRIAASSAERTRLDFRFDLTIRDKLRVGYLSNDFHDHATAHLLIEALEAHDRERCELHAFSFGADDQGAMRRRLNDAFHAFHDVAALGDSAAATAVHAAQIDVLVDLKGYTRGARTGILMLHPAPVQVNFLGYPGTLGGDICDYIITDPFVTPPAAAADYSESFAYMPHSYQPHGRTALGPPPARAEVGLPEAGFVFCCFNQAYKLTPMVFDLWCRLLDATPDSVLWLLASDQAEGNLRGEALRRGVAPARLVFAPEMTQSEHLRRLQLADLVLDTAPYGAHTTASDALWAGVPIVTCAGDTFASRVAGSLLHAVGLPELIAADEADYVAVALTLATEPDLLQAAKARLRRNRPVTPLFDAAAYARSLQDLYDQMWRRCRSGAAPEPIWASKS</sequence>
<reference evidence="6" key="1">
    <citation type="journal article" date="2024" name="Antonie Van Leeuwenhoek">
        <title>Bradyrhizobium ontarionense sp. nov., a novel bacterial symbiont isolated from Aeschynomene indica (Indian jointvetch), harbours photosynthesis, nitrogen fixation and nitrous oxide (N2O) reductase genes.</title>
        <authorList>
            <person name="Bromfield E.S.P."/>
            <person name="Cloutier S."/>
        </authorList>
    </citation>
    <scope>NUCLEOTIDE SEQUENCE</scope>
    <source>
        <strain evidence="6">A19</strain>
    </source>
</reference>
<dbReference type="InterPro" id="IPR029489">
    <property type="entry name" value="OGT/SEC/SPY_C"/>
</dbReference>
<comment type="pathway">
    <text evidence="1">Protein modification; protein glycosylation.</text>
</comment>
<feature type="domain" description="O-GlcNAc transferase C-terminal" evidence="5">
    <location>
        <begin position="73"/>
        <end position="231"/>
    </location>
</feature>
<dbReference type="Proteomes" id="UP001431010">
    <property type="component" value="Chromosome"/>
</dbReference>
<evidence type="ECO:0000313" key="7">
    <source>
        <dbReference type="Proteomes" id="UP001431010"/>
    </source>
</evidence>
<evidence type="ECO:0000256" key="1">
    <source>
        <dbReference type="ARBA" id="ARBA00004922"/>
    </source>
</evidence>
<evidence type="ECO:0000313" key="6">
    <source>
        <dbReference type="EMBL" id="UFZ02311.1"/>
    </source>
</evidence>
<dbReference type="GO" id="GO:0016757">
    <property type="term" value="F:glycosyltransferase activity"/>
    <property type="evidence" value="ECO:0007669"/>
    <property type="project" value="UniProtKB-KW"/>
</dbReference>
<name>A0ABY3R4S0_9BRAD</name>
<dbReference type="Gene3D" id="3.40.50.2000">
    <property type="entry name" value="Glycogen Phosphorylase B"/>
    <property type="match status" value="1"/>
</dbReference>
<keyword evidence="4" id="KW-0802">TPR repeat</keyword>
<dbReference type="Pfam" id="PF13844">
    <property type="entry name" value="Glyco_transf_41"/>
    <property type="match status" value="2"/>
</dbReference>
<evidence type="ECO:0000259" key="5">
    <source>
        <dbReference type="Pfam" id="PF13844"/>
    </source>
</evidence>
<keyword evidence="7" id="KW-1185">Reference proteome</keyword>
<feature type="domain" description="O-GlcNAc transferase C-terminal" evidence="5">
    <location>
        <begin position="244"/>
        <end position="428"/>
    </location>
</feature>
<proteinExistence type="predicted"/>
<evidence type="ECO:0000256" key="2">
    <source>
        <dbReference type="ARBA" id="ARBA00022679"/>
    </source>
</evidence>
<dbReference type="Gene3D" id="3.40.50.11380">
    <property type="match status" value="1"/>
</dbReference>
<dbReference type="EMBL" id="CP088156">
    <property type="protein sequence ID" value="UFZ02311.1"/>
    <property type="molecule type" value="Genomic_DNA"/>
</dbReference>
<dbReference type="PANTHER" id="PTHR44998">
    <property type="match status" value="1"/>
</dbReference>
<organism evidence="6 7">
    <name type="scientific">Bradyrhizobium ontarionense</name>
    <dbReference type="NCBI Taxonomy" id="2898149"/>
    <lineage>
        <taxon>Bacteria</taxon>
        <taxon>Pseudomonadati</taxon>
        <taxon>Pseudomonadota</taxon>
        <taxon>Alphaproteobacteria</taxon>
        <taxon>Hyphomicrobiales</taxon>
        <taxon>Nitrobacteraceae</taxon>
        <taxon>Bradyrhizobium</taxon>
    </lineage>
</organism>
<keyword evidence="6" id="KW-0328">Glycosyltransferase</keyword>
<keyword evidence="3" id="KW-0677">Repeat</keyword>
<dbReference type="PANTHER" id="PTHR44998:SF1">
    <property type="entry name" value="UDP-N-ACETYLGLUCOSAMINE--PEPTIDE N-ACETYLGLUCOSAMINYLTRANSFERASE 110 KDA SUBUNIT"/>
    <property type="match status" value="1"/>
</dbReference>
<dbReference type="SUPFAM" id="SSF53756">
    <property type="entry name" value="UDP-Glycosyltransferase/glycogen phosphorylase"/>
    <property type="match status" value="1"/>
</dbReference>
<accession>A0ABY3R4S0</accession>